<feature type="domain" description="CopC" evidence="11">
    <location>
        <begin position="27"/>
        <end position="123"/>
    </location>
</feature>
<feature type="transmembrane region" description="Helical" evidence="9">
    <location>
        <begin position="152"/>
        <end position="172"/>
    </location>
</feature>
<keyword evidence="6 9" id="KW-1133">Transmembrane helix</keyword>
<dbReference type="EMBL" id="JABXJJ020000084">
    <property type="protein sequence ID" value="MDI5974496.1"/>
    <property type="molecule type" value="Genomic_DNA"/>
</dbReference>
<feature type="transmembrane region" description="Helical" evidence="9">
    <location>
        <begin position="184"/>
        <end position="202"/>
    </location>
</feature>
<comment type="caution">
    <text evidence="13">The sequence shown here is derived from an EMBL/GenBank/DDBJ whole genome shotgun (WGS) entry which is preliminary data.</text>
</comment>
<feature type="transmembrane region" description="Helical" evidence="9">
    <location>
        <begin position="272"/>
        <end position="289"/>
    </location>
</feature>
<dbReference type="InterPro" id="IPR008457">
    <property type="entry name" value="Cu-R_CopD_dom"/>
</dbReference>
<evidence type="ECO:0000256" key="10">
    <source>
        <dbReference type="SAM" id="SignalP"/>
    </source>
</evidence>
<evidence type="ECO:0000256" key="9">
    <source>
        <dbReference type="SAM" id="Phobius"/>
    </source>
</evidence>
<feature type="transmembrane region" description="Helical" evidence="9">
    <location>
        <begin position="309"/>
        <end position="330"/>
    </location>
</feature>
<evidence type="ECO:0000259" key="12">
    <source>
        <dbReference type="Pfam" id="PF05425"/>
    </source>
</evidence>
<dbReference type="AlphaFoldDB" id="A0AA90H9T6"/>
<feature type="transmembrane region" description="Helical" evidence="9">
    <location>
        <begin position="380"/>
        <end position="397"/>
    </location>
</feature>
<keyword evidence="8 9" id="KW-0472">Membrane</keyword>
<dbReference type="GO" id="GO:0046688">
    <property type="term" value="P:response to copper ion"/>
    <property type="evidence" value="ECO:0007669"/>
    <property type="project" value="InterPro"/>
</dbReference>
<dbReference type="GO" id="GO:0005886">
    <property type="term" value="C:plasma membrane"/>
    <property type="evidence" value="ECO:0007669"/>
    <property type="project" value="UniProtKB-SubCell"/>
</dbReference>
<keyword evidence="5 10" id="KW-0732">Signal</keyword>
<name>A0AA90H9T6_9ACTN</name>
<accession>A0AA90H9T6</accession>
<feature type="domain" description="Copper resistance protein D" evidence="12">
    <location>
        <begin position="338"/>
        <end position="414"/>
    </location>
</feature>
<dbReference type="GO" id="GO:0042597">
    <property type="term" value="C:periplasmic space"/>
    <property type="evidence" value="ECO:0007669"/>
    <property type="project" value="InterPro"/>
</dbReference>
<dbReference type="GO" id="GO:0005507">
    <property type="term" value="F:copper ion binding"/>
    <property type="evidence" value="ECO:0007669"/>
    <property type="project" value="InterPro"/>
</dbReference>
<gene>
    <name evidence="13" type="ORF">POF50_034990</name>
</gene>
<keyword evidence="7" id="KW-0186">Copper</keyword>
<dbReference type="InterPro" id="IPR014755">
    <property type="entry name" value="Cu-Rt/internalin_Ig-like"/>
</dbReference>
<dbReference type="Pfam" id="PF05425">
    <property type="entry name" value="CopD"/>
    <property type="match status" value="1"/>
</dbReference>
<evidence type="ECO:0000256" key="3">
    <source>
        <dbReference type="ARBA" id="ARBA00022692"/>
    </source>
</evidence>
<dbReference type="RefSeq" id="WP_271317734.1">
    <property type="nucleotide sequence ID" value="NZ_JABXJJ020000084.1"/>
</dbReference>
<dbReference type="GO" id="GO:0006825">
    <property type="term" value="P:copper ion transport"/>
    <property type="evidence" value="ECO:0007669"/>
    <property type="project" value="InterPro"/>
</dbReference>
<feature type="signal peptide" evidence="10">
    <location>
        <begin position="1"/>
        <end position="28"/>
    </location>
</feature>
<dbReference type="InterPro" id="IPR032694">
    <property type="entry name" value="CopC/D"/>
</dbReference>
<organism evidence="13">
    <name type="scientific">Streptantibioticus silvisoli</name>
    <dbReference type="NCBI Taxonomy" id="2705255"/>
    <lineage>
        <taxon>Bacteria</taxon>
        <taxon>Bacillati</taxon>
        <taxon>Actinomycetota</taxon>
        <taxon>Actinomycetes</taxon>
        <taxon>Kitasatosporales</taxon>
        <taxon>Streptomycetaceae</taxon>
        <taxon>Streptantibioticus</taxon>
    </lineage>
</organism>
<comment type="subcellular location">
    <subcellularLocation>
        <location evidence="1">Cell membrane</location>
        <topology evidence="1">Multi-pass membrane protein</topology>
    </subcellularLocation>
</comment>
<evidence type="ECO:0000256" key="6">
    <source>
        <dbReference type="ARBA" id="ARBA00022989"/>
    </source>
</evidence>
<feature type="transmembrane region" description="Helical" evidence="9">
    <location>
        <begin position="342"/>
        <end position="360"/>
    </location>
</feature>
<keyword evidence="2" id="KW-1003">Cell membrane</keyword>
<dbReference type="InterPro" id="IPR007348">
    <property type="entry name" value="CopC_dom"/>
</dbReference>
<dbReference type="SUPFAM" id="SSF81296">
    <property type="entry name" value="E set domains"/>
    <property type="match status" value="1"/>
</dbReference>
<proteinExistence type="predicted"/>
<dbReference type="InterPro" id="IPR014756">
    <property type="entry name" value="Ig_E-set"/>
</dbReference>
<protein>
    <submittedName>
        <fullName evidence="13">Copper resistance protein CopC</fullName>
    </submittedName>
</protein>
<keyword evidence="3 9" id="KW-0812">Transmembrane</keyword>
<dbReference type="PANTHER" id="PTHR34820:SF4">
    <property type="entry name" value="INNER MEMBRANE PROTEIN YEBZ"/>
    <property type="match status" value="1"/>
</dbReference>
<evidence type="ECO:0000256" key="7">
    <source>
        <dbReference type="ARBA" id="ARBA00023008"/>
    </source>
</evidence>
<keyword evidence="4" id="KW-0479">Metal-binding</keyword>
<reference evidence="13" key="1">
    <citation type="submission" date="2023-05" db="EMBL/GenBank/DDBJ databases">
        <title>Streptantibioticus silvisoli sp. nov., acidotolerant actinomycetes 1 from pine litter.</title>
        <authorList>
            <person name="Swiecimska M."/>
            <person name="Golinska P."/>
            <person name="Sangal V."/>
            <person name="Wachnowicz B."/>
            <person name="Goodfellow M."/>
        </authorList>
    </citation>
    <scope>NUCLEOTIDE SEQUENCE</scope>
    <source>
        <strain evidence="13">SL13</strain>
    </source>
</reference>
<evidence type="ECO:0000256" key="4">
    <source>
        <dbReference type="ARBA" id="ARBA00022723"/>
    </source>
</evidence>
<dbReference type="Pfam" id="PF04234">
    <property type="entry name" value="CopC"/>
    <property type="match status" value="1"/>
</dbReference>
<sequence>MGLRRLIVVLGVLTAVLFGGALPASAHAALLRSDPSQGSVVRTAPDRITLYFSEGVLLSADSLTVYDPAGKPVQRGAPGHAAGRPDSATIGLRSGLRDGTYTVAWKAVSADTHPVGGAWTFSVGAPSKTSAIPRQTEAGGGLAGALYGVGRYVAYLGFAVLVGSAAFLALCWPGGTRLRPLRRLATGGWAAVAAATIALLLLRGPYVNGTGLGGVFDLAGLRSVVGSPSGEALVCRLLLLAAAAVVLSVLFGGRRAEPEDGPRAEPQGRPRTGALVAGAVVAAGIAATWSLTEHASVGVQPALAMPLDIAHLLSMAVWLGGLTALLTGLYRAGGVPAAAVRRFSGIAFSCVCVLVSTGVYQSWRQVGSWHALFGTAYGRWLLVKIALVACVVAVAGVSRRWTAKLATAEAGIPAEAGLAAEAGVPAEAVKAEAATEAVNAEALNAEAAAEPVKTEAAAVVGAGPPDGTRPSADRPTDPLRAAQLARQRAVRERVSRLRVRDADPVRSGLRRSVLAEAAIAVVVLAVTTVLSGSEPGRAAEEAKAAASANGMATAPAATGEYLATVPFDSGGPKGKGTVDVHLAPARTGADQLHLVVSDPVGNPMNVPELDVAFTLTARGIGPLPARLRHTGPGSWEAVGLQVPMPGTWQLSLTVRTSAIDEVTVTRKVTIS</sequence>
<evidence type="ECO:0000256" key="8">
    <source>
        <dbReference type="ARBA" id="ARBA00023136"/>
    </source>
</evidence>
<feature type="transmembrane region" description="Helical" evidence="9">
    <location>
        <begin position="231"/>
        <end position="251"/>
    </location>
</feature>
<evidence type="ECO:0000259" key="11">
    <source>
        <dbReference type="Pfam" id="PF04234"/>
    </source>
</evidence>
<dbReference type="Gene3D" id="2.60.40.1220">
    <property type="match status" value="1"/>
</dbReference>
<feature type="chain" id="PRO_5041720097" evidence="10">
    <location>
        <begin position="29"/>
        <end position="671"/>
    </location>
</feature>
<dbReference type="PANTHER" id="PTHR34820">
    <property type="entry name" value="INNER MEMBRANE PROTEIN YEBZ"/>
    <property type="match status" value="1"/>
</dbReference>
<evidence type="ECO:0000256" key="5">
    <source>
        <dbReference type="ARBA" id="ARBA00022729"/>
    </source>
</evidence>
<evidence type="ECO:0000256" key="2">
    <source>
        <dbReference type="ARBA" id="ARBA00022475"/>
    </source>
</evidence>
<evidence type="ECO:0000313" key="13">
    <source>
        <dbReference type="EMBL" id="MDI5974496.1"/>
    </source>
</evidence>
<evidence type="ECO:0000256" key="1">
    <source>
        <dbReference type="ARBA" id="ARBA00004651"/>
    </source>
</evidence>